<dbReference type="Proteomes" id="UP000480425">
    <property type="component" value="Unassembled WGS sequence"/>
</dbReference>
<proteinExistence type="predicted"/>
<gene>
    <name evidence="2" type="ORF">F7D73_03710</name>
</gene>
<keyword evidence="1" id="KW-0732">Signal</keyword>
<name>A0A6G1TXN4_9BACT</name>
<organism evidence="2 3">
    <name type="scientific">Segatella copri</name>
    <dbReference type="NCBI Taxonomy" id="165179"/>
    <lineage>
        <taxon>Bacteria</taxon>
        <taxon>Pseudomonadati</taxon>
        <taxon>Bacteroidota</taxon>
        <taxon>Bacteroidia</taxon>
        <taxon>Bacteroidales</taxon>
        <taxon>Prevotellaceae</taxon>
        <taxon>Segatella</taxon>
    </lineage>
</organism>
<evidence type="ECO:0000256" key="1">
    <source>
        <dbReference type="SAM" id="SignalP"/>
    </source>
</evidence>
<feature type="signal peptide" evidence="1">
    <location>
        <begin position="1"/>
        <end position="19"/>
    </location>
</feature>
<sequence>MKKIFLFLFLLCNLLSVNAGELQRILASDTSTPTPEGCTKVVFVNGTSCAAIPSMVIKDASGETFVLVAKESNGAPYMYFIPNGKYTVVSMSNVKRCNTAKGELKNGDSFDVPSVGYFTLESKFDAPVVEQVKTYGPYPMHYEQAIPFGYSKIIVDSSKDYINGVVSLKRLSDGNLYKISGSATYYQQWYYFIPKGDYQVVSVGSDYKTKINGFTAYQGFKVTFLDSGSVAFSK</sequence>
<dbReference type="OrthoDB" id="10004809at2"/>
<accession>A0A6G1TXN4</accession>
<dbReference type="EMBL" id="VZCB01000035">
    <property type="protein sequence ID" value="MQN80074.1"/>
    <property type="molecule type" value="Genomic_DNA"/>
</dbReference>
<comment type="caution">
    <text evidence="2">The sequence shown here is derived from an EMBL/GenBank/DDBJ whole genome shotgun (WGS) entry which is preliminary data.</text>
</comment>
<evidence type="ECO:0000313" key="2">
    <source>
        <dbReference type="EMBL" id="MQN80074.1"/>
    </source>
</evidence>
<reference evidence="2 3" key="1">
    <citation type="submission" date="2019-09" db="EMBL/GenBank/DDBJ databases">
        <title>Distinct polysaccharide growth profiles of human intestinal Prevotella copri isolates.</title>
        <authorList>
            <person name="Fehlner-Peach H."/>
            <person name="Magnabosco C."/>
            <person name="Raghavan V."/>
            <person name="Scher J.U."/>
            <person name="Tett A."/>
            <person name="Cox L.M."/>
            <person name="Gottsegen C."/>
            <person name="Watters A."/>
            <person name="Wiltshire- Gordon J.D."/>
            <person name="Segata N."/>
            <person name="Bonneau R."/>
            <person name="Littman D.R."/>
        </authorList>
    </citation>
    <scope>NUCLEOTIDE SEQUENCE [LARGE SCALE GENOMIC DNA]</scope>
    <source>
        <strain evidence="3">iA622</strain>
    </source>
</reference>
<evidence type="ECO:0000313" key="3">
    <source>
        <dbReference type="Proteomes" id="UP000480425"/>
    </source>
</evidence>
<protein>
    <submittedName>
        <fullName evidence="2">Uncharacterized protein</fullName>
    </submittedName>
</protein>
<dbReference type="RefSeq" id="WP_153122346.1">
    <property type="nucleotide sequence ID" value="NZ_VZCB01000035.1"/>
</dbReference>
<dbReference type="AlphaFoldDB" id="A0A6G1TXN4"/>
<feature type="chain" id="PRO_5026247001" evidence="1">
    <location>
        <begin position="20"/>
        <end position="234"/>
    </location>
</feature>